<dbReference type="EMBL" id="QJPH01000126">
    <property type="protein sequence ID" value="PZN85338.1"/>
    <property type="molecule type" value="Genomic_DNA"/>
</dbReference>
<protein>
    <submittedName>
        <fullName evidence="3">Type II toxin-antitoxin system mRNA interferase toxin, RelE/StbE family</fullName>
    </submittedName>
</protein>
<dbReference type="InterPro" id="IPR035093">
    <property type="entry name" value="RelE/ParE_toxin_dom_sf"/>
</dbReference>
<keyword evidence="2" id="KW-1277">Toxin-antitoxin system</keyword>
<comment type="similarity">
    <text evidence="1">Belongs to the RelE toxin family.</text>
</comment>
<dbReference type="PANTHER" id="PTHR35601">
    <property type="entry name" value="TOXIN RELE"/>
    <property type="match status" value="1"/>
</dbReference>
<gene>
    <name evidence="3" type="ORF">DM484_01605</name>
</gene>
<dbReference type="NCBIfam" id="TIGR02385">
    <property type="entry name" value="RelE_StbE"/>
    <property type="match status" value="1"/>
</dbReference>
<evidence type="ECO:0000256" key="2">
    <source>
        <dbReference type="ARBA" id="ARBA00022649"/>
    </source>
</evidence>
<reference evidence="3 4" key="1">
    <citation type="journal article" date="2018" name="Aquat. Microb. Ecol.">
        <title>Gammaproteobacterial methanotrophs dominate.</title>
        <authorList>
            <person name="Rissanen A.J."/>
            <person name="Saarenheimo J."/>
            <person name="Tiirola M."/>
            <person name="Peura S."/>
            <person name="Aalto S.L."/>
            <person name="Karvinen A."/>
            <person name="Nykanen H."/>
        </authorList>
    </citation>
    <scope>NUCLEOTIDE SEQUENCE [LARGE SCALE GENOMIC DNA]</scope>
    <source>
        <strain evidence="3">AMbin10</strain>
    </source>
</reference>
<evidence type="ECO:0000313" key="3">
    <source>
        <dbReference type="EMBL" id="PZN85338.1"/>
    </source>
</evidence>
<dbReference type="PANTHER" id="PTHR35601:SF1">
    <property type="entry name" value="TOXIN RELE"/>
    <property type="match status" value="1"/>
</dbReference>
<dbReference type="SUPFAM" id="SSF143011">
    <property type="entry name" value="RelE-like"/>
    <property type="match status" value="1"/>
</dbReference>
<organism evidence="3 4">
    <name type="scientific">Candidatus Methylumidiphilus alinenensis</name>
    <dbReference type="NCBI Taxonomy" id="2202197"/>
    <lineage>
        <taxon>Bacteria</taxon>
        <taxon>Pseudomonadati</taxon>
        <taxon>Pseudomonadota</taxon>
        <taxon>Gammaproteobacteria</taxon>
        <taxon>Methylococcales</taxon>
        <taxon>Candidatus Methylumidiphilus</taxon>
    </lineage>
</organism>
<dbReference type="InterPro" id="IPR007712">
    <property type="entry name" value="RelE/ParE_toxin"/>
</dbReference>
<name>A0A2W4S1E2_9GAMM</name>
<evidence type="ECO:0000313" key="4">
    <source>
        <dbReference type="Proteomes" id="UP000249396"/>
    </source>
</evidence>
<dbReference type="Pfam" id="PF05016">
    <property type="entry name" value="ParE_toxin"/>
    <property type="match status" value="1"/>
</dbReference>
<comment type="caution">
    <text evidence="3">The sequence shown here is derived from an EMBL/GenBank/DDBJ whole genome shotgun (WGS) entry which is preliminary data.</text>
</comment>
<evidence type="ECO:0000256" key="1">
    <source>
        <dbReference type="ARBA" id="ARBA00006226"/>
    </source>
</evidence>
<sequence length="86" mass="10028">MAWKIEFDPRARAEFAKLDKAIQRRIVKFIARIQANPRQHGAALQGDTLGDYWKYRVGDYRLIADIRDNILTVLIISIGHRSDVYK</sequence>
<accession>A0A2W4S1E2</accession>
<dbReference type="AlphaFoldDB" id="A0A2W4S1E2"/>
<dbReference type="Gene3D" id="3.30.2310.20">
    <property type="entry name" value="RelE-like"/>
    <property type="match status" value="1"/>
</dbReference>
<dbReference type="Proteomes" id="UP000249396">
    <property type="component" value="Unassembled WGS sequence"/>
</dbReference>
<proteinExistence type="inferred from homology"/>